<name>A0A6A3GUK1_9STRA</name>
<proteinExistence type="predicted"/>
<comment type="caution">
    <text evidence="2">The sequence shown here is derived from an EMBL/GenBank/DDBJ whole genome shotgun (WGS) entry which is preliminary data.</text>
</comment>
<gene>
    <name evidence="3" type="ORF">PR001_g27191</name>
    <name evidence="2" type="ORF">PR002_g30164</name>
    <name evidence="4" type="ORF">PR003_g28035</name>
</gene>
<dbReference type="Proteomes" id="UP000435112">
    <property type="component" value="Unassembled WGS sequence"/>
</dbReference>
<evidence type="ECO:0000313" key="5">
    <source>
        <dbReference type="Proteomes" id="UP000429607"/>
    </source>
</evidence>
<keyword evidence="6" id="KW-1185">Reference proteome</keyword>
<organism evidence="2 7">
    <name type="scientific">Phytophthora rubi</name>
    <dbReference type="NCBI Taxonomy" id="129364"/>
    <lineage>
        <taxon>Eukaryota</taxon>
        <taxon>Sar</taxon>
        <taxon>Stramenopiles</taxon>
        <taxon>Oomycota</taxon>
        <taxon>Peronosporomycetes</taxon>
        <taxon>Peronosporales</taxon>
        <taxon>Peronosporaceae</taxon>
        <taxon>Phytophthora</taxon>
    </lineage>
</organism>
<evidence type="ECO:0000256" key="1">
    <source>
        <dbReference type="SAM" id="SignalP"/>
    </source>
</evidence>
<evidence type="ECO:0000313" key="3">
    <source>
        <dbReference type="EMBL" id="KAE8970494.1"/>
    </source>
</evidence>
<feature type="chain" id="PRO_5036163991" evidence="1">
    <location>
        <begin position="20"/>
        <end position="55"/>
    </location>
</feature>
<dbReference type="EMBL" id="QXFV01004294">
    <property type="protein sequence ID" value="KAE8970494.1"/>
    <property type="molecule type" value="Genomic_DNA"/>
</dbReference>
<evidence type="ECO:0000313" key="2">
    <source>
        <dbReference type="EMBL" id="KAE8960594.1"/>
    </source>
</evidence>
<dbReference type="EMBL" id="QXFT01004117">
    <property type="protein sequence ID" value="KAE9280155.1"/>
    <property type="molecule type" value="Genomic_DNA"/>
</dbReference>
<evidence type="ECO:0000313" key="6">
    <source>
        <dbReference type="Proteomes" id="UP000434957"/>
    </source>
</evidence>
<feature type="signal peptide" evidence="1">
    <location>
        <begin position="1"/>
        <end position="19"/>
    </location>
</feature>
<dbReference type="Proteomes" id="UP000429607">
    <property type="component" value="Unassembled WGS sequence"/>
</dbReference>
<protein>
    <submittedName>
        <fullName evidence="2">Uncharacterized protein</fullName>
    </submittedName>
</protein>
<sequence>MMPTAWAMLNVHLCRGAEATSDCRQCSAALSLLPLVLRSSRSVRPKAFLICCLRA</sequence>
<keyword evidence="1" id="KW-0732">Signal</keyword>
<dbReference type="Proteomes" id="UP000434957">
    <property type="component" value="Unassembled WGS sequence"/>
</dbReference>
<dbReference type="EMBL" id="QXFU01006593">
    <property type="protein sequence ID" value="KAE8960594.1"/>
    <property type="molecule type" value="Genomic_DNA"/>
</dbReference>
<reference evidence="5 7" key="1">
    <citation type="submission" date="2018-09" db="EMBL/GenBank/DDBJ databases">
        <title>Genomic investigation of the strawberry pathogen Phytophthora fragariae indicates pathogenicity is determined by transcriptional variation in three key races.</title>
        <authorList>
            <person name="Adams T.M."/>
            <person name="Armitage A.D."/>
            <person name="Sobczyk M.K."/>
            <person name="Bates H.J."/>
            <person name="Dunwell J.M."/>
            <person name="Nellist C.F."/>
            <person name="Harrison R.J."/>
        </authorList>
    </citation>
    <scope>NUCLEOTIDE SEQUENCE [LARGE SCALE GENOMIC DNA]</scope>
    <source>
        <strain evidence="3 5">SCRP249</strain>
        <strain evidence="2 7">SCRP324</strain>
        <strain evidence="4 6">SCRP333</strain>
    </source>
</reference>
<dbReference type="AlphaFoldDB" id="A0A6A3GUK1"/>
<accession>A0A6A3GUK1</accession>
<evidence type="ECO:0000313" key="7">
    <source>
        <dbReference type="Proteomes" id="UP000435112"/>
    </source>
</evidence>
<evidence type="ECO:0000313" key="4">
    <source>
        <dbReference type="EMBL" id="KAE9280155.1"/>
    </source>
</evidence>